<dbReference type="PANTHER" id="PTHR23308">
    <property type="entry name" value="NUCLEAR INHIBITOR OF PROTEIN PHOSPHATASE-1"/>
    <property type="match status" value="1"/>
</dbReference>
<proteinExistence type="predicted"/>
<dbReference type="Pfam" id="PF00498">
    <property type="entry name" value="FHA"/>
    <property type="match status" value="1"/>
</dbReference>
<dbReference type="eggNOG" id="COG1716">
    <property type="taxonomic scope" value="Bacteria"/>
</dbReference>
<dbReference type="STRING" id="926569.ANT_11370"/>
<evidence type="ECO:0000256" key="1">
    <source>
        <dbReference type="SAM" id="MobiDB-lite"/>
    </source>
</evidence>
<feature type="region of interest" description="Disordered" evidence="1">
    <location>
        <begin position="232"/>
        <end position="253"/>
    </location>
</feature>
<organism evidence="3 4">
    <name type="scientific">Anaerolinea thermophila (strain DSM 14523 / JCM 11388 / NBRC 100420 / UNI-1)</name>
    <dbReference type="NCBI Taxonomy" id="926569"/>
    <lineage>
        <taxon>Bacteria</taxon>
        <taxon>Bacillati</taxon>
        <taxon>Chloroflexota</taxon>
        <taxon>Anaerolineae</taxon>
        <taxon>Anaerolineales</taxon>
        <taxon>Anaerolineaceae</taxon>
        <taxon>Anaerolinea</taxon>
    </lineage>
</organism>
<evidence type="ECO:0000259" key="2">
    <source>
        <dbReference type="PROSITE" id="PS50006"/>
    </source>
</evidence>
<dbReference type="InterPro" id="IPR008984">
    <property type="entry name" value="SMAD_FHA_dom_sf"/>
</dbReference>
<reference evidence="3 4" key="1">
    <citation type="submission" date="2010-12" db="EMBL/GenBank/DDBJ databases">
        <title>Whole genome sequence of Anaerolinea thermophila UNI-1.</title>
        <authorList>
            <person name="Narita-Yamada S."/>
            <person name="Kishi E."/>
            <person name="Watanabe Y."/>
            <person name="Takasaki K."/>
            <person name="Ankai A."/>
            <person name="Oguchi A."/>
            <person name="Fukui S."/>
            <person name="Takahashi M."/>
            <person name="Yashiro I."/>
            <person name="Hosoyama A."/>
            <person name="Sekiguchi Y."/>
            <person name="Hanada S."/>
            <person name="Fujita N."/>
        </authorList>
    </citation>
    <scope>NUCLEOTIDE SEQUENCE [LARGE SCALE GENOMIC DNA]</scope>
    <source>
        <strain evidence="4">DSM 14523 / JCM 11388 / NBRC 100420 / UNI-1</strain>
    </source>
</reference>
<dbReference type="RefSeq" id="WP_013559559.1">
    <property type="nucleotide sequence ID" value="NC_014960.1"/>
</dbReference>
<dbReference type="Proteomes" id="UP000008922">
    <property type="component" value="Chromosome"/>
</dbReference>
<dbReference type="OrthoDB" id="9816434at2"/>
<feature type="compositionally biased region" description="Acidic residues" evidence="1">
    <location>
        <begin position="232"/>
        <end position="243"/>
    </location>
</feature>
<dbReference type="InterPro" id="IPR000253">
    <property type="entry name" value="FHA_dom"/>
</dbReference>
<dbReference type="SUPFAM" id="SSF49879">
    <property type="entry name" value="SMAD/FHA domain"/>
    <property type="match status" value="1"/>
</dbReference>
<dbReference type="EMBL" id="AP012029">
    <property type="protein sequence ID" value="BAJ63171.1"/>
    <property type="molecule type" value="Genomic_DNA"/>
</dbReference>
<dbReference type="InterPro" id="IPR050923">
    <property type="entry name" value="Cell_Proc_Reg/RNA_Proc"/>
</dbReference>
<dbReference type="KEGG" id="atm:ANT_11370"/>
<feature type="domain" description="FHA" evidence="2">
    <location>
        <begin position="160"/>
        <end position="209"/>
    </location>
</feature>
<dbReference type="SMART" id="SM00240">
    <property type="entry name" value="FHA"/>
    <property type="match status" value="1"/>
</dbReference>
<dbReference type="AlphaFoldDB" id="E8N407"/>
<dbReference type="HOGENOM" id="CLU_1096865_0_0_0"/>
<sequence length="253" mass="28661">MNFPLHRMEFLLRQWLEGWSGSSAEDFLLHFLQELERILPQVLASQSSDLLEEMNVLLIVGISPQVRAHFQEKSPVLNDLLHLLQQVAREQGMRVHFSIEFVEDPRLKLGEVWVDWEMPEQGSSTRAMPNPLGVSLRETGKRAYLIVPGGNLFPLEQSVVNVGRMKDNHLVLDDPRVSRHHAQIRRSPEGFILFDLNSTGGTMVNHLPVHQWTLRPGDVISLAGVTLVYGEEEEQNSFDEDTTDTATLPKGNA</sequence>
<accession>E8N407</accession>
<dbReference type="PROSITE" id="PS50006">
    <property type="entry name" value="FHA_DOMAIN"/>
    <property type="match status" value="1"/>
</dbReference>
<evidence type="ECO:0000313" key="3">
    <source>
        <dbReference type="EMBL" id="BAJ63171.1"/>
    </source>
</evidence>
<dbReference type="Gene3D" id="2.60.200.20">
    <property type="match status" value="1"/>
</dbReference>
<protein>
    <recommendedName>
        <fullName evidence="2">FHA domain-containing protein</fullName>
    </recommendedName>
</protein>
<keyword evidence="4" id="KW-1185">Reference proteome</keyword>
<gene>
    <name evidence="3" type="ordered locus">ANT_11370</name>
</gene>
<dbReference type="InParanoid" id="E8N407"/>
<dbReference type="CDD" id="cd00060">
    <property type="entry name" value="FHA"/>
    <property type="match status" value="1"/>
</dbReference>
<name>E8N407_ANATU</name>
<evidence type="ECO:0000313" key="4">
    <source>
        <dbReference type="Proteomes" id="UP000008922"/>
    </source>
</evidence>